<evidence type="ECO:0000256" key="8">
    <source>
        <dbReference type="ARBA" id="ARBA00068121"/>
    </source>
</evidence>
<dbReference type="InterPro" id="IPR029006">
    <property type="entry name" value="ADF-H/Gelsolin-like_dom_sf"/>
</dbReference>
<keyword evidence="4" id="KW-0206">Cytoskeleton</keyword>
<organism evidence="10 11">
    <name type="scientific">Desmophyllum pertusum</name>
    <dbReference type="NCBI Taxonomy" id="174260"/>
    <lineage>
        <taxon>Eukaryota</taxon>
        <taxon>Metazoa</taxon>
        <taxon>Cnidaria</taxon>
        <taxon>Anthozoa</taxon>
        <taxon>Hexacorallia</taxon>
        <taxon>Scleractinia</taxon>
        <taxon>Caryophylliina</taxon>
        <taxon>Caryophylliidae</taxon>
        <taxon>Desmophyllum</taxon>
    </lineage>
</organism>
<accession>A0A9W9YT52</accession>
<dbReference type="InterPro" id="IPR002108">
    <property type="entry name" value="ADF-H"/>
</dbReference>
<feature type="domain" description="ADF-H" evidence="9">
    <location>
        <begin position="44"/>
        <end position="174"/>
    </location>
</feature>
<evidence type="ECO:0000256" key="4">
    <source>
        <dbReference type="ARBA" id="ARBA00023212"/>
    </source>
</evidence>
<dbReference type="CDD" id="cd11282">
    <property type="entry name" value="ADF_coactosin_like"/>
    <property type="match status" value="1"/>
</dbReference>
<evidence type="ECO:0000259" key="9">
    <source>
        <dbReference type="PROSITE" id="PS51263"/>
    </source>
</evidence>
<dbReference type="PANTHER" id="PTHR10829:SF29">
    <property type="entry name" value="COACTOSIN-LIKE PROTEIN"/>
    <property type="match status" value="1"/>
</dbReference>
<dbReference type="SUPFAM" id="SSF55753">
    <property type="entry name" value="Actin depolymerizing proteins"/>
    <property type="match status" value="1"/>
</dbReference>
<comment type="subcellular location">
    <subcellularLocation>
        <location evidence="1">Cytoplasm</location>
        <location evidence="1">Cytoskeleton</location>
    </subcellularLocation>
</comment>
<evidence type="ECO:0000313" key="10">
    <source>
        <dbReference type="EMBL" id="KAJ7365089.1"/>
    </source>
</evidence>
<dbReference type="GO" id="GO:0030864">
    <property type="term" value="C:cortical actin cytoskeleton"/>
    <property type="evidence" value="ECO:0007669"/>
    <property type="project" value="TreeGrafter"/>
</dbReference>
<evidence type="ECO:0000313" key="11">
    <source>
        <dbReference type="Proteomes" id="UP001163046"/>
    </source>
</evidence>
<dbReference type="SMART" id="SM00102">
    <property type="entry name" value="ADF"/>
    <property type="match status" value="1"/>
</dbReference>
<evidence type="ECO:0000256" key="3">
    <source>
        <dbReference type="ARBA" id="ARBA00023203"/>
    </source>
</evidence>
<evidence type="ECO:0000256" key="2">
    <source>
        <dbReference type="ARBA" id="ARBA00022490"/>
    </source>
</evidence>
<evidence type="ECO:0000256" key="7">
    <source>
        <dbReference type="ARBA" id="ARBA00062335"/>
    </source>
</evidence>
<evidence type="ECO:0000256" key="6">
    <source>
        <dbReference type="ARBA" id="ARBA00058385"/>
    </source>
</evidence>
<keyword evidence="2" id="KW-0963">Cytoplasm</keyword>
<dbReference type="AlphaFoldDB" id="A0A9W9YT52"/>
<comment type="similarity">
    <text evidence="5">Belongs to the actin-binding proteins ADF family. Coactosin subfamily.</text>
</comment>
<dbReference type="OrthoDB" id="20822at2759"/>
<reference evidence="10" key="1">
    <citation type="submission" date="2023-01" db="EMBL/GenBank/DDBJ databases">
        <title>Genome assembly of the deep-sea coral Lophelia pertusa.</title>
        <authorList>
            <person name="Herrera S."/>
            <person name="Cordes E."/>
        </authorList>
    </citation>
    <scope>NUCLEOTIDE SEQUENCE</scope>
    <source>
        <strain evidence="10">USNM1676648</strain>
        <tissue evidence="10">Polyp</tissue>
    </source>
</reference>
<name>A0A9W9YT52_9CNID</name>
<dbReference type="GO" id="GO:0030427">
    <property type="term" value="C:site of polarized growth"/>
    <property type="evidence" value="ECO:0007669"/>
    <property type="project" value="TreeGrafter"/>
</dbReference>
<dbReference type="GO" id="GO:0051015">
    <property type="term" value="F:actin filament binding"/>
    <property type="evidence" value="ECO:0007669"/>
    <property type="project" value="TreeGrafter"/>
</dbReference>
<comment type="function">
    <text evidence="6">Binds to F-actin in a calcium-independent manner. Has no direct effect on actin depolymerization. Acts as a chaperone for ALOX5 (5LO), influencing both its stability and activity in leukotrienes synthesis.</text>
</comment>
<dbReference type="FunFam" id="3.40.20.10:FF:000018">
    <property type="entry name" value="Coactosin-like 1"/>
    <property type="match status" value="1"/>
</dbReference>
<dbReference type="PANTHER" id="PTHR10829">
    <property type="entry name" value="CORTACTIN AND DREBRIN"/>
    <property type="match status" value="1"/>
</dbReference>
<evidence type="ECO:0000256" key="5">
    <source>
        <dbReference type="ARBA" id="ARBA00038052"/>
    </source>
</evidence>
<sequence>MIPYQRHDAKLGVLLVVSILSIFTIGSAHGGRLPSSFNPRSQPFAPGAEDDIRDAYEDVRNDGTETTWAVFNYPDEGKEIAFKESGDDYSEFLALLHDDMRAYAYVRVETGDDLSRRAKFAFITWIGRSVRPLKKAKVSTDKAFVKQIITQFGKEILADEKDELRYERVKTVLEKASGANYGTGA</sequence>
<gene>
    <name evidence="10" type="primary">COTL1</name>
    <name evidence="10" type="ORF">OS493_007736</name>
</gene>
<dbReference type="Pfam" id="PF00241">
    <property type="entry name" value="Cofilin_ADF"/>
    <property type="match status" value="1"/>
</dbReference>
<comment type="subunit">
    <text evidence="7">Interacts with 5-lipoxygenase (ALOX5/5LO) in a calcium-independent manner. Binds to F-actin with a stoichiometry of 1:2.</text>
</comment>
<keyword evidence="3" id="KW-0009">Actin-binding</keyword>
<protein>
    <recommendedName>
        <fullName evidence="8">Coactosin-like protein</fullName>
    </recommendedName>
</protein>
<dbReference type="GO" id="GO:0005884">
    <property type="term" value="C:actin filament"/>
    <property type="evidence" value="ECO:0007669"/>
    <property type="project" value="TreeGrafter"/>
</dbReference>
<dbReference type="Gene3D" id="3.40.20.10">
    <property type="entry name" value="Severin"/>
    <property type="match status" value="1"/>
</dbReference>
<keyword evidence="11" id="KW-1185">Reference proteome</keyword>
<dbReference type="GO" id="GO:0030833">
    <property type="term" value="P:regulation of actin filament polymerization"/>
    <property type="evidence" value="ECO:0007669"/>
    <property type="project" value="TreeGrafter"/>
</dbReference>
<evidence type="ECO:0000256" key="1">
    <source>
        <dbReference type="ARBA" id="ARBA00004245"/>
    </source>
</evidence>
<comment type="caution">
    <text evidence="10">The sequence shown here is derived from an EMBL/GenBank/DDBJ whole genome shotgun (WGS) entry which is preliminary data.</text>
</comment>
<dbReference type="PROSITE" id="PS51263">
    <property type="entry name" value="ADF_H"/>
    <property type="match status" value="1"/>
</dbReference>
<proteinExistence type="inferred from homology"/>
<dbReference type="EMBL" id="MU827304">
    <property type="protein sequence ID" value="KAJ7365089.1"/>
    <property type="molecule type" value="Genomic_DNA"/>
</dbReference>
<dbReference type="Proteomes" id="UP001163046">
    <property type="component" value="Unassembled WGS sequence"/>
</dbReference>